<dbReference type="PANTHER" id="PTHR33121">
    <property type="entry name" value="CYCLIC DI-GMP PHOSPHODIESTERASE PDEF"/>
    <property type="match status" value="1"/>
</dbReference>
<dbReference type="InterPro" id="IPR001633">
    <property type="entry name" value="EAL_dom"/>
</dbReference>
<evidence type="ECO:0000259" key="4">
    <source>
        <dbReference type="PROSITE" id="PS50887"/>
    </source>
</evidence>
<dbReference type="SMART" id="SM00267">
    <property type="entry name" value="GGDEF"/>
    <property type="match status" value="1"/>
</dbReference>
<sequence>MSETTSRGGPVNHSTGNAGEGPSSRLERPWFRPRFTLNPTSGPGAGAPAPGEDSPVERDLAQPPAHRRSWSAIVAGLDVALQPVISLSSGRAVGFEALLRNTEPAGFAEVREMQDEAWRTATLEGTAALPREIELAGWRLALGKFATLPDRGDARLYLNLDPRLLPFWPEMGKILEQLREQAGVARTHLALEISERLPVLDHDSMGAQANAVEKTLERIGAVVNAIRAQVGKVALDDFGVGFASLPLLRAVKPDLVKIDRFFVHDAANDQSRKLFLANMANVCHLMGVQVVAKGLESIEDYHACRDAGCDQAQGRLLASPQTDPALLRAEYPEVLDYNASEQRRIGGDQHLVAAQITESTPIVFPASMTEVFERFRQEKSRTFFPVVDATREPMGIVREVDLKEYTYSLYGKDLISNKGLGLGLADFITRCPTVDIATRAEKILEAFSSNSRSEGLIITEDGRYRGFLTASSLLRVINEKNLAAARDQNPLTRLAGNSAIADFLGDALADNGTALTLAYIDFDNFKPFNDKYGFRQGDRAILLFADLMRAEVNGEGVFVGHIGGDDFFAAFRDLPEDEAEARIRALTAKFESDVASFYDEETRARGSVRARDRHGIERDMPLLGASAAVVHLPAGHATRDIDAISGLIATLKKEAKQAPDRLAVATIAKRPAA</sequence>
<evidence type="ECO:0000313" key="7">
    <source>
        <dbReference type="Proteomes" id="UP000321567"/>
    </source>
</evidence>
<evidence type="ECO:0000259" key="3">
    <source>
        <dbReference type="PROSITE" id="PS50883"/>
    </source>
</evidence>
<evidence type="ECO:0000259" key="5">
    <source>
        <dbReference type="PROSITE" id="PS51371"/>
    </source>
</evidence>
<dbReference type="InterPro" id="IPR000644">
    <property type="entry name" value="CBS_dom"/>
</dbReference>
<dbReference type="PANTHER" id="PTHR33121:SF76">
    <property type="entry name" value="SIGNALING PROTEIN"/>
    <property type="match status" value="1"/>
</dbReference>
<feature type="region of interest" description="Disordered" evidence="2">
    <location>
        <begin position="1"/>
        <end position="64"/>
    </location>
</feature>
<dbReference type="Gene3D" id="3.10.580.10">
    <property type="entry name" value="CBS-domain"/>
    <property type="match status" value="1"/>
</dbReference>
<dbReference type="InterPro" id="IPR000160">
    <property type="entry name" value="GGDEF_dom"/>
</dbReference>
<proteinExistence type="predicted"/>
<dbReference type="CDD" id="cd01949">
    <property type="entry name" value="GGDEF"/>
    <property type="match status" value="1"/>
</dbReference>
<evidence type="ECO:0000256" key="2">
    <source>
        <dbReference type="SAM" id="MobiDB-lite"/>
    </source>
</evidence>
<organism evidence="6 7">
    <name type="scientific">Pararhodospirillum oryzae</name>
    <dbReference type="NCBI Taxonomy" id="478448"/>
    <lineage>
        <taxon>Bacteria</taxon>
        <taxon>Pseudomonadati</taxon>
        <taxon>Pseudomonadota</taxon>
        <taxon>Alphaproteobacteria</taxon>
        <taxon>Rhodospirillales</taxon>
        <taxon>Rhodospirillaceae</taxon>
        <taxon>Pararhodospirillum</taxon>
    </lineage>
</organism>
<accession>A0A512HAA2</accession>
<dbReference type="Gene3D" id="3.20.20.450">
    <property type="entry name" value="EAL domain"/>
    <property type="match status" value="1"/>
</dbReference>
<dbReference type="InterPro" id="IPR029787">
    <property type="entry name" value="Nucleotide_cyclase"/>
</dbReference>
<dbReference type="NCBIfam" id="TIGR00254">
    <property type="entry name" value="GGDEF"/>
    <property type="match status" value="1"/>
</dbReference>
<dbReference type="InterPro" id="IPR046342">
    <property type="entry name" value="CBS_dom_sf"/>
</dbReference>
<evidence type="ECO:0000256" key="1">
    <source>
        <dbReference type="PROSITE-ProRule" id="PRU00703"/>
    </source>
</evidence>
<name>A0A512HAA2_9PROT</name>
<protein>
    <submittedName>
        <fullName evidence="6">GGDEF domain-containing protein</fullName>
    </submittedName>
</protein>
<evidence type="ECO:0000313" key="6">
    <source>
        <dbReference type="EMBL" id="GEO82384.1"/>
    </source>
</evidence>
<comment type="caution">
    <text evidence="6">The sequence shown here is derived from an EMBL/GenBank/DDBJ whole genome shotgun (WGS) entry which is preliminary data.</text>
</comment>
<reference evidence="6 7" key="1">
    <citation type="submission" date="2019-07" db="EMBL/GenBank/DDBJ databases">
        <title>Whole genome shotgun sequence of Rhodospirillum oryzae NBRC 107573.</title>
        <authorList>
            <person name="Hosoyama A."/>
            <person name="Uohara A."/>
            <person name="Ohji S."/>
            <person name="Ichikawa N."/>
        </authorList>
    </citation>
    <scope>NUCLEOTIDE SEQUENCE [LARGE SCALE GENOMIC DNA]</scope>
    <source>
        <strain evidence="6 7">NBRC 107573</strain>
    </source>
</reference>
<dbReference type="Proteomes" id="UP000321567">
    <property type="component" value="Unassembled WGS sequence"/>
</dbReference>
<feature type="domain" description="EAL" evidence="3">
    <location>
        <begin position="53"/>
        <end position="334"/>
    </location>
</feature>
<dbReference type="InterPro" id="IPR035919">
    <property type="entry name" value="EAL_sf"/>
</dbReference>
<dbReference type="EMBL" id="BJZO01000075">
    <property type="protein sequence ID" value="GEO82384.1"/>
    <property type="molecule type" value="Genomic_DNA"/>
</dbReference>
<dbReference type="SMART" id="SM00052">
    <property type="entry name" value="EAL"/>
    <property type="match status" value="1"/>
</dbReference>
<dbReference type="Gene3D" id="3.30.70.270">
    <property type="match status" value="1"/>
</dbReference>
<keyword evidence="1" id="KW-0129">CBS domain</keyword>
<dbReference type="Pfam" id="PF00990">
    <property type="entry name" value="GGDEF"/>
    <property type="match status" value="1"/>
</dbReference>
<dbReference type="InterPro" id="IPR050706">
    <property type="entry name" value="Cyclic-di-GMP_PDE-like"/>
</dbReference>
<feature type="domain" description="CBS" evidence="5">
    <location>
        <begin position="427"/>
        <end position="484"/>
    </location>
</feature>
<dbReference type="OrthoDB" id="7251575at2"/>
<dbReference type="SUPFAM" id="SSF141868">
    <property type="entry name" value="EAL domain-like"/>
    <property type="match status" value="1"/>
</dbReference>
<dbReference type="Pfam" id="PF00571">
    <property type="entry name" value="CBS"/>
    <property type="match status" value="1"/>
</dbReference>
<dbReference type="PROSITE" id="PS50887">
    <property type="entry name" value="GGDEF"/>
    <property type="match status" value="1"/>
</dbReference>
<dbReference type="GO" id="GO:0071111">
    <property type="term" value="F:cyclic-guanylate-specific phosphodiesterase activity"/>
    <property type="evidence" value="ECO:0007669"/>
    <property type="project" value="InterPro"/>
</dbReference>
<dbReference type="Pfam" id="PF00563">
    <property type="entry name" value="EAL"/>
    <property type="match status" value="1"/>
</dbReference>
<feature type="domain" description="GGDEF" evidence="4">
    <location>
        <begin position="513"/>
        <end position="669"/>
    </location>
</feature>
<gene>
    <name evidence="6" type="ORF">ROR02_25150</name>
</gene>
<dbReference type="InterPro" id="IPR043128">
    <property type="entry name" value="Rev_trsase/Diguanyl_cyclase"/>
</dbReference>
<dbReference type="PROSITE" id="PS50883">
    <property type="entry name" value="EAL"/>
    <property type="match status" value="1"/>
</dbReference>
<feature type="compositionally biased region" description="Polar residues" evidence="2">
    <location>
        <begin position="1"/>
        <end position="17"/>
    </location>
</feature>
<dbReference type="AlphaFoldDB" id="A0A512HAA2"/>
<dbReference type="CDD" id="cd01948">
    <property type="entry name" value="EAL"/>
    <property type="match status" value="1"/>
</dbReference>
<keyword evidence="7" id="KW-1185">Reference proteome</keyword>
<dbReference type="PROSITE" id="PS51371">
    <property type="entry name" value="CBS"/>
    <property type="match status" value="1"/>
</dbReference>
<dbReference type="RefSeq" id="WP_147164403.1">
    <property type="nucleotide sequence ID" value="NZ_BJZO01000075.1"/>
</dbReference>
<dbReference type="SUPFAM" id="SSF55073">
    <property type="entry name" value="Nucleotide cyclase"/>
    <property type="match status" value="1"/>
</dbReference>
<dbReference type="SUPFAM" id="SSF54631">
    <property type="entry name" value="CBS-domain pair"/>
    <property type="match status" value="1"/>
</dbReference>